<protein>
    <recommendedName>
        <fullName evidence="6">Zn(2)-C6 fungal-type domain-containing protein</fullName>
    </recommendedName>
</protein>
<evidence type="ECO:0000256" key="1">
    <source>
        <dbReference type="ARBA" id="ARBA00004123"/>
    </source>
</evidence>
<name>A0A0D2FY45_9EURO</name>
<feature type="domain" description="Zn(2)-C6 fungal-type" evidence="6">
    <location>
        <begin position="14"/>
        <end position="45"/>
    </location>
</feature>
<dbReference type="GO" id="GO:0000976">
    <property type="term" value="F:transcription cis-regulatory region binding"/>
    <property type="evidence" value="ECO:0007669"/>
    <property type="project" value="TreeGrafter"/>
</dbReference>
<dbReference type="Gene3D" id="4.10.240.10">
    <property type="entry name" value="Zn(2)-C6 fungal-type DNA-binding domain"/>
    <property type="match status" value="1"/>
</dbReference>
<dbReference type="PANTHER" id="PTHR37534:SF15">
    <property type="entry name" value="ZN(II)2CYS6 TRANSCRIPTION FACTOR (EUROFUNG)"/>
    <property type="match status" value="1"/>
</dbReference>
<keyword evidence="5" id="KW-0539">Nucleus</keyword>
<evidence type="ECO:0000256" key="4">
    <source>
        <dbReference type="ARBA" id="ARBA00023163"/>
    </source>
</evidence>
<dbReference type="InterPro" id="IPR001138">
    <property type="entry name" value="Zn2Cys6_DnaBD"/>
</dbReference>
<evidence type="ECO:0000313" key="7">
    <source>
        <dbReference type="EMBL" id="KIW64824.1"/>
    </source>
</evidence>
<dbReference type="InterPro" id="IPR036864">
    <property type="entry name" value="Zn2-C6_fun-type_DNA-bd_sf"/>
</dbReference>
<dbReference type="SMART" id="SM00066">
    <property type="entry name" value="GAL4"/>
    <property type="match status" value="1"/>
</dbReference>
<dbReference type="PANTHER" id="PTHR37534">
    <property type="entry name" value="TRANSCRIPTIONAL ACTIVATOR PROTEIN UGA3"/>
    <property type="match status" value="1"/>
</dbReference>
<dbReference type="HOGENOM" id="CLU_028414_1_0_1"/>
<sequence length="523" mass="59034">MEPPRVLKPRSQNGCERCRKRRQKCDEQRPVCTRCRKATGVVCVYGINLRWGGRQFEKSRFGKCQVQRVETSRGSFVYSSEYYAQNRSPSPTLQQTAGSLQQTSRLAIATPGAMPRNIGLLPGLTPDQKSLLHHFVHEASSLISCNRQIQSQTCQVLLPLSLEVSALLHAVLAFSAGHRASIGENEDRTRMFKMQLVTTRNQSIRELHHNLDPLNSSHLEATLATSLMLCLCALRYDEEAYNSWRIHLNGARATISAISRLPNSESLQSSTRFSYLKKRYTILETIALQGLNGFHARDLDYEIAKQDAQPAEVFLDDYVGCATDVLEMFQEVSAVAWETRRARAADGKELVLSQHDFDLEAFNLETRLLQMIDRDRKSSPVFCPGVQAMLSPRQIADYVLFNELVQYTVLLVIRRRIRRLSPSNSLVQECVGKIIQLANFLTPSNGLSPGLGLNEVLFAAGCSCLEPDRDSIRRLLNSFYHSTQNHNTILALRILEEHWTKMGSAQESDDSSEVHTNIDFIAY</sequence>
<dbReference type="STRING" id="5601.A0A0D2FY45"/>
<proteinExistence type="predicted"/>
<dbReference type="GO" id="GO:0008270">
    <property type="term" value="F:zinc ion binding"/>
    <property type="evidence" value="ECO:0007669"/>
    <property type="project" value="InterPro"/>
</dbReference>
<dbReference type="AlphaFoldDB" id="A0A0D2FY45"/>
<dbReference type="Proteomes" id="UP000054266">
    <property type="component" value="Unassembled WGS sequence"/>
</dbReference>
<keyword evidence="4" id="KW-0804">Transcription</keyword>
<gene>
    <name evidence="7" type="ORF">PV04_09731</name>
</gene>
<evidence type="ECO:0000256" key="5">
    <source>
        <dbReference type="ARBA" id="ARBA00023242"/>
    </source>
</evidence>
<dbReference type="CDD" id="cd00067">
    <property type="entry name" value="GAL4"/>
    <property type="match status" value="1"/>
</dbReference>
<keyword evidence="3" id="KW-0238">DNA-binding</keyword>
<dbReference type="EMBL" id="KN846961">
    <property type="protein sequence ID" value="KIW64824.1"/>
    <property type="molecule type" value="Genomic_DNA"/>
</dbReference>
<evidence type="ECO:0000259" key="6">
    <source>
        <dbReference type="PROSITE" id="PS50048"/>
    </source>
</evidence>
<dbReference type="GO" id="GO:0005634">
    <property type="term" value="C:nucleus"/>
    <property type="evidence" value="ECO:0007669"/>
    <property type="project" value="UniProtKB-SubCell"/>
</dbReference>
<evidence type="ECO:0000256" key="3">
    <source>
        <dbReference type="ARBA" id="ARBA00023125"/>
    </source>
</evidence>
<dbReference type="GO" id="GO:0045944">
    <property type="term" value="P:positive regulation of transcription by RNA polymerase II"/>
    <property type="evidence" value="ECO:0007669"/>
    <property type="project" value="TreeGrafter"/>
</dbReference>
<accession>A0A0D2FY45</accession>
<dbReference type="GO" id="GO:0000981">
    <property type="term" value="F:DNA-binding transcription factor activity, RNA polymerase II-specific"/>
    <property type="evidence" value="ECO:0007669"/>
    <property type="project" value="InterPro"/>
</dbReference>
<dbReference type="PROSITE" id="PS00463">
    <property type="entry name" value="ZN2_CY6_FUNGAL_1"/>
    <property type="match status" value="1"/>
</dbReference>
<dbReference type="Pfam" id="PF00172">
    <property type="entry name" value="Zn_clus"/>
    <property type="match status" value="1"/>
</dbReference>
<evidence type="ECO:0000313" key="8">
    <source>
        <dbReference type="Proteomes" id="UP000054266"/>
    </source>
</evidence>
<reference evidence="7 8" key="1">
    <citation type="submission" date="2015-01" db="EMBL/GenBank/DDBJ databases">
        <title>The Genome Sequence of Capronia semiimmersa CBS27337.</title>
        <authorList>
            <consortium name="The Broad Institute Genomics Platform"/>
            <person name="Cuomo C."/>
            <person name="de Hoog S."/>
            <person name="Gorbushina A."/>
            <person name="Stielow B."/>
            <person name="Teixiera M."/>
            <person name="Abouelleil A."/>
            <person name="Chapman S.B."/>
            <person name="Priest M."/>
            <person name="Young S.K."/>
            <person name="Wortman J."/>
            <person name="Nusbaum C."/>
            <person name="Birren B."/>
        </authorList>
    </citation>
    <scope>NUCLEOTIDE SEQUENCE [LARGE SCALE GENOMIC DNA]</scope>
    <source>
        <strain evidence="7 8">CBS 27337</strain>
    </source>
</reference>
<keyword evidence="2" id="KW-0805">Transcription regulation</keyword>
<dbReference type="InterPro" id="IPR021858">
    <property type="entry name" value="Fun_TF"/>
</dbReference>
<dbReference type="SUPFAM" id="SSF57701">
    <property type="entry name" value="Zn2/Cys6 DNA-binding domain"/>
    <property type="match status" value="1"/>
</dbReference>
<organism evidence="7 8">
    <name type="scientific">Phialophora macrospora</name>
    <dbReference type="NCBI Taxonomy" id="1851006"/>
    <lineage>
        <taxon>Eukaryota</taxon>
        <taxon>Fungi</taxon>
        <taxon>Dikarya</taxon>
        <taxon>Ascomycota</taxon>
        <taxon>Pezizomycotina</taxon>
        <taxon>Eurotiomycetes</taxon>
        <taxon>Chaetothyriomycetidae</taxon>
        <taxon>Chaetothyriales</taxon>
        <taxon>Herpotrichiellaceae</taxon>
        <taxon>Phialophora</taxon>
    </lineage>
</organism>
<evidence type="ECO:0000256" key="2">
    <source>
        <dbReference type="ARBA" id="ARBA00023015"/>
    </source>
</evidence>
<keyword evidence="8" id="KW-1185">Reference proteome</keyword>
<dbReference type="Pfam" id="PF11951">
    <property type="entry name" value="Fungal_trans_2"/>
    <property type="match status" value="1"/>
</dbReference>
<dbReference type="PROSITE" id="PS50048">
    <property type="entry name" value="ZN2_CY6_FUNGAL_2"/>
    <property type="match status" value="1"/>
</dbReference>
<comment type="subcellular location">
    <subcellularLocation>
        <location evidence="1">Nucleus</location>
    </subcellularLocation>
</comment>